<keyword evidence="3" id="KW-1185">Reference proteome</keyword>
<reference evidence="2 3" key="1">
    <citation type="submission" date="2023-11" db="EMBL/GenBank/DDBJ databases">
        <title>Peredibacter starrii A3.12.</title>
        <authorList>
            <person name="Mitchell R.J."/>
        </authorList>
    </citation>
    <scope>NUCLEOTIDE SEQUENCE [LARGE SCALE GENOMIC DNA]</scope>
    <source>
        <strain evidence="2 3">A3.12</strain>
    </source>
</reference>
<organism evidence="2 3">
    <name type="scientific">Peredibacter starrii</name>
    <dbReference type="NCBI Taxonomy" id="28202"/>
    <lineage>
        <taxon>Bacteria</taxon>
        <taxon>Pseudomonadati</taxon>
        <taxon>Bdellovibrionota</taxon>
        <taxon>Bacteriovoracia</taxon>
        <taxon>Bacteriovoracales</taxon>
        <taxon>Bacteriovoracaceae</taxon>
        <taxon>Peredibacter</taxon>
    </lineage>
</organism>
<evidence type="ECO:0000256" key="1">
    <source>
        <dbReference type="SAM" id="Phobius"/>
    </source>
</evidence>
<dbReference type="EMBL" id="CP139487">
    <property type="protein sequence ID" value="WPU65589.1"/>
    <property type="molecule type" value="Genomic_DNA"/>
</dbReference>
<dbReference type="AlphaFoldDB" id="A0AAX4HRQ9"/>
<keyword evidence="1" id="KW-0812">Transmembrane</keyword>
<feature type="transmembrane region" description="Helical" evidence="1">
    <location>
        <begin position="12"/>
        <end position="29"/>
    </location>
</feature>
<dbReference type="RefSeq" id="WP_321396357.1">
    <property type="nucleotide sequence ID" value="NZ_CP139487.1"/>
</dbReference>
<evidence type="ECO:0000313" key="3">
    <source>
        <dbReference type="Proteomes" id="UP001324634"/>
    </source>
</evidence>
<dbReference type="Proteomes" id="UP001324634">
    <property type="component" value="Chromosome"/>
</dbReference>
<accession>A0AAX4HRQ9</accession>
<sequence length="105" mass="11951">MEIKNQRGQTMVEYILLLAVVVSLVLTFYNSEAYRRLFGSQGKFGTKIKQDSEFAYRHAYLSKNQDGSIDPDVSIGEKDITAHPSYYDIKNSGTRFFGPKDPYGQ</sequence>
<proteinExistence type="predicted"/>
<protein>
    <submittedName>
        <fullName evidence="2">Uncharacterized protein</fullName>
    </submittedName>
</protein>
<keyword evidence="1" id="KW-1133">Transmembrane helix</keyword>
<evidence type="ECO:0000313" key="2">
    <source>
        <dbReference type="EMBL" id="WPU65589.1"/>
    </source>
</evidence>
<keyword evidence="1" id="KW-0472">Membrane</keyword>
<gene>
    <name evidence="2" type="ORF">SOO65_02395</name>
</gene>
<dbReference type="KEGG" id="psti:SOO65_02395"/>
<name>A0AAX4HRQ9_9BACT</name>